<sequence>MGLNLTGKQEVVAEVADVASKAYSLVATEYHGLTVAHLTQLHSRARENGVYLRVVKNSLARRALTDTEFKCVDEKLVGPLILAFSMEFPGAAARLWRDFLKENDKISKDIVKFVSISGELLPGSDYEKVAKLPTKDEGISMLMSCMLAPVAKLTRTIDAVRQAKEAA</sequence>
<keyword evidence="4 6" id="KW-0687">Ribonucleoprotein</keyword>
<dbReference type="InterPro" id="IPR047865">
    <property type="entry name" value="Ribosomal_uL10_bac_type"/>
</dbReference>
<comment type="similarity">
    <text evidence="2 6">Belongs to the universal ribosomal protein uL10 family.</text>
</comment>
<dbReference type="AlphaFoldDB" id="A0A380MUY4"/>
<dbReference type="Proteomes" id="UP000254575">
    <property type="component" value="Unassembled WGS sequence"/>
</dbReference>
<keyword evidence="3 6" id="KW-0689">Ribosomal protein</keyword>
<evidence type="ECO:0000256" key="5">
    <source>
        <dbReference type="ARBA" id="ARBA00035202"/>
    </source>
</evidence>
<keyword evidence="6" id="KW-0699">rRNA-binding</keyword>
<dbReference type="RefSeq" id="WP_115218127.1">
    <property type="nucleotide sequence ID" value="NZ_UHIA01000004.1"/>
</dbReference>
<organism evidence="7 8">
    <name type="scientific">Suttonella indologenes</name>
    <dbReference type="NCBI Taxonomy" id="13276"/>
    <lineage>
        <taxon>Bacteria</taxon>
        <taxon>Pseudomonadati</taxon>
        <taxon>Pseudomonadota</taxon>
        <taxon>Gammaproteobacteria</taxon>
        <taxon>Cardiobacteriales</taxon>
        <taxon>Cardiobacteriaceae</taxon>
        <taxon>Suttonella</taxon>
    </lineage>
</organism>
<evidence type="ECO:0000256" key="6">
    <source>
        <dbReference type="HAMAP-Rule" id="MF_00362"/>
    </source>
</evidence>
<name>A0A380MUY4_9GAMM</name>
<evidence type="ECO:0000256" key="1">
    <source>
        <dbReference type="ARBA" id="ARBA00002633"/>
    </source>
</evidence>
<dbReference type="InterPro" id="IPR043141">
    <property type="entry name" value="Ribosomal_uL10-like_sf"/>
</dbReference>
<dbReference type="GO" id="GO:0070180">
    <property type="term" value="F:large ribosomal subunit rRNA binding"/>
    <property type="evidence" value="ECO:0007669"/>
    <property type="project" value="UniProtKB-UniRule"/>
</dbReference>
<comment type="subunit">
    <text evidence="6">Part of the ribosomal stalk of the 50S ribosomal subunit. The N-terminus interacts with L11 and the large rRNA to form the base of the stalk. The C-terminus forms an elongated spine to which L12 dimers bind in a sequential fashion forming a multimeric L10(L12)X complex.</text>
</comment>
<dbReference type="PANTHER" id="PTHR11560">
    <property type="entry name" value="39S RIBOSOMAL PROTEIN L10, MITOCHONDRIAL"/>
    <property type="match status" value="1"/>
</dbReference>
<dbReference type="HAMAP" id="MF_00362">
    <property type="entry name" value="Ribosomal_uL10"/>
    <property type="match status" value="1"/>
</dbReference>
<dbReference type="Gene3D" id="3.30.70.1730">
    <property type="match status" value="1"/>
</dbReference>
<dbReference type="EMBL" id="UHIA01000004">
    <property type="protein sequence ID" value="SUO96082.1"/>
    <property type="molecule type" value="Genomic_DNA"/>
</dbReference>
<dbReference type="Gene3D" id="6.10.250.2350">
    <property type="match status" value="1"/>
</dbReference>
<dbReference type="OrthoDB" id="9808307at2"/>
<dbReference type="GO" id="GO:1990904">
    <property type="term" value="C:ribonucleoprotein complex"/>
    <property type="evidence" value="ECO:0007669"/>
    <property type="project" value="UniProtKB-KW"/>
</dbReference>
<accession>A0A380MUY4</accession>
<keyword evidence="8" id="KW-1185">Reference proteome</keyword>
<evidence type="ECO:0000313" key="7">
    <source>
        <dbReference type="EMBL" id="SUO96082.1"/>
    </source>
</evidence>
<protein>
    <recommendedName>
        <fullName evidence="5 6">Large ribosomal subunit protein uL10</fullName>
    </recommendedName>
</protein>
<dbReference type="GO" id="GO:0005840">
    <property type="term" value="C:ribosome"/>
    <property type="evidence" value="ECO:0007669"/>
    <property type="project" value="UniProtKB-KW"/>
</dbReference>
<dbReference type="GO" id="GO:0006412">
    <property type="term" value="P:translation"/>
    <property type="evidence" value="ECO:0007669"/>
    <property type="project" value="UniProtKB-UniRule"/>
</dbReference>
<dbReference type="InterPro" id="IPR001790">
    <property type="entry name" value="Ribosomal_uL10"/>
</dbReference>
<reference evidence="7 8" key="1">
    <citation type="submission" date="2018-06" db="EMBL/GenBank/DDBJ databases">
        <authorList>
            <consortium name="Pathogen Informatics"/>
            <person name="Doyle S."/>
        </authorList>
    </citation>
    <scope>NUCLEOTIDE SEQUENCE [LARGE SCALE GENOMIC DNA]</scope>
    <source>
        <strain evidence="7 8">NCTC10717</strain>
    </source>
</reference>
<evidence type="ECO:0000256" key="4">
    <source>
        <dbReference type="ARBA" id="ARBA00023274"/>
    </source>
</evidence>
<evidence type="ECO:0000256" key="2">
    <source>
        <dbReference type="ARBA" id="ARBA00008889"/>
    </source>
</evidence>
<evidence type="ECO:0000256" key="3">
    <source>
        <dbReference type="ARBA" id="ARBA00022980"/>
    </source>
</evidence>
<dbReference type="InterPro" id="IPR022973">
    <property type="entry name" value="Ribosomal_uL10_bac"/>
</dbReference>
<gene>
    <name evidence="6 7" type="primary">rplJ</name>
    <name evidence="7" type="ORF">NCTC10717_00848</name>
</gene>
<dbReference type="NCBIfam" id="NF000955">
    <property type="entry name" value="PRK00099.1-1"/>
    <property type="match status" value="1"/>
</dbReference>
<evidence type="ECO:0000313" key="8">
    <source>
        <dbReference type="Proteomes" id="UP000254575"/>
    </source>
</evidence>
<dbReference type="Pfam" id="PF00466">
    <property type="entry name" value="Ribosomal_L10"/>
    <property type="match status" value="1"/>
</dbReference>
<dbReference type="SUPFAM" id="SSF160369">
    <property type="entry name" value="Ribosomal protein L10-like"/>
    <property type="match status" value="1"/>
</dbReference>
<keyword evidence="6" id="KW-0694">RNA-binding</keyword>
<dbReference type="CDD" id="cd05797">
    <property type="entry name" value="Ribosomal_L10"/>
    <property type="match status" value="1"/>
</dbReference>
<proteinExistence type="inferred from homology"/>
<comment type="function">
    <text evidence="1 6">Forms part of the ribosomal stalk, playing a central role in the interaction of the ribosome with GTP-bound translation factors.</text>
</comment>